<feature type="domain" description="DNA methylase N-4/N-6" evidence="4">
    <location>
        <begin position="28"/>
        <end position="338"/>
    </location>
</feature>
<dbReference type="Gene3D" id="3.40.50.150">
    <property type="entry name" value="Vaccinia Virus protein VP39"/>
    <property type="match status" value="1"/>
</dbReference>
<dbReference type="InterPro" id="IPR002941">
    <property type="entry name" value="DNA_methylase_N4/N6"/>
</dbReference>
<dbReference type="InterPro" id="IPR002295">
    <property type="entry name" value="N4/N6-MTase_EcoPI_Mod-like"/>
</dbReference>
<evidence type="ECO:0000256" key="1">
    <source>
        <dbReference type="ARBA" id="ARBA00022603"/>
    </source>
</evidence>
<dbReference type="EMBL" id="JBHUGA010000058">
    <property type="protein sequence ID" value="MFD1847501.1"/>
    <property type="molecule type" value="Genomic_DNA"/>
</dbReference>
<dbReference type="Proteomes" id="UP001597307">
    <property type="component" value="Unassembled WGS sequence"/>
</dbReference>
<sequence length="357" mass="39149">MLVNEVLHGDARILLPELAATGYGEGFRLAYADPPFNTRRSDRGPFRDQRTAAEWADLIKDVAAGVMPLLSQDGSFWLHVNDRQLGAAQGACDAVFGHEHFVGTISWERTRRPSYLPGQPLASTTDFILIYAKDPRSLRPFTAGTTEAGKRVPIAHRGNPITRLQFPIGAVRFTCADGLYQAGDHSTSGIDVRLTEDVRVNDGRNTTPLSLTLPSRYSQATVHGMLNEGAEFLIPRRPFRPSYLSPGGKPKAVSNIWSWRLDDNMPTNEDAYKEQLLAGMSPFPFAKPVGLLTRILEVATEPDDVVLDPFAGSGTTALAAVRTGRKYVLIEEHNSTIKNFIQPRLIGSRGNGPETGQ</sequence>
<dbReference type="GO" id="GO:0008168">
    <property type="term" value="F:methyltransferase activity"/>
    <property type="evidence" value="ECO:0007669"/>
    <property type="project" value="UniProtKB-KW"/>
</dbReference>
<dbReference type="RefSeq" id="WP_343882410.1">
    <property type="nucleotide sequence ID" value="NZ_BAAAIJ010000063.1"/>
</dbReference>
<dbReference type="GO" id="GO:0032259">
    <property type="term" value="P:methylation"/>
    <property type="evidence" value="ECO:0007669"/>
    <property type="project" value="UniProtKB-KW"/>
</dbReference>
<organism evidence="5 6">
    <name type="scientific">Arthrobacter flavus</name>
    <dbReference type="NCBI Taxonomy" id="95172"/>
    <lineage>
        <taxon>Bacteria</taxon>
        <taxon>Bacillati</taxon>
        <taxon>Actinomycetota</taxon>
        <taxon>Actinomycetes</taxon>
        <taxon>Micrococcales</taxon>
        <taxon>Micrococcaceae</taxon>
        <taxon>Arthrobacter</taxon>
    </lineage>
</organism>
<dbReference type="SUPFAM" id="SSF53335">
    <property type="entry name" value="S-adenosyl-L-methionine-dependent methyltransferases"/>
    <property type="match status" value="1"/>
</dbReference>
<gene>
    <name evidence="5" type="ORF">ACFSFX_12970</name>
</gene>
<keyword evidence="2" id="KW-0808">Transferase</keyword>
<evidence type="ECO:0000259" key="4">
    <source>
        <dbReference type="Pfam" id="PF01555"/>
    </source>
</evidence>
<evidence type="ECO:0000313" key="5">
    <source>
        <dbReference type="EMBL" id="MFD1847501.1"/>
    </source>
</evidence>
<evidence type="ECO:0000256" key="2">
    <source>
        <dbReference type="ARBA" id="ARBA00022679"/>
    </source>
</evidence>
<dbReference type="InterPro" id="IPR029063">
    <property type="entry name" value="SAM-dependent_MTases_sf"/>
</dbReference>
<dbReference type="PRINTS" id="PR00506">
    <property type="entry name" value="D21N6MTFRASE"/>
</dbReference>
<comment type="caution">
    <text evidence="5">The sequence shown here is derived from an EMBL/GenBank/DDBJ whole genome shotgun (WGS) entry which is preliminary data.</text>
</comment>
<keyword evidence="6" id="KW-1185">Reference proteome</keyword>
<evidence type="ECO:0000313" key="6">
    <source>
        <dbReference type="Proteomes" id="UP001597307"/>
    </source>
</evidence>
<name>A0ABW4QA31_9MICC</name>
<keyword evidence="1 5" id="KW-0489">Methyltransferase</keyword>
<keyword evidence="3" id="KW-0949">S-adenosyl-L-methionine</keyword>
<accession>A0ABW4QA31</accession>
<reference evidence="6" key="1">
    <citation type="journal article" date="2019" name="Int. J. Syst. Evol. Microbiol.">
        <title>The Global Catalogue of Microorganisms (GCM) 10K type strain sequencing project: providing services to taxonomists for standard genome sequencing and annotation.</title>
        <authorList>
            <consortium name="The Broad Institute Genomics Platform"/>
            <consortium name="The Broad Institute Genome Sequencing Center for Infectious Disease"/>
            <person name="Wu L."/>
            <person name="Ma J."/>
        </authorList>
    </citation>
    <scope>NUCLEOTIDE SEQUENCE [LARGE SCALE GENOMIC DNA]</scope>
    <source>
        <strain evidence="6">JCM 11496</strain>
    </source>
</reference>
<protein>
    <submittedName>
        <fullName evidence="5">DNA methyltransferase</fullName>
    </submittedName>
</protein>
<proteinExistence type="predicted"/>
<evidence type="ECO:0000256" key="3">
    <source>
        <dbReference type="ARBA" id="ARBA00022691"/>
    </source>
</evidence>
<dbReference type="Pfam" id="PF01555">
    <property type="entry name" value="N6_N4_Mtase"/>
    <property type="match status" value="1"/>
</dbReference>